<protein>
    <submittedName>
        <fullName evidence="1">Uncharacterized protein</fullName>
    </submittedName>
</protein>
<proteinExistence type="predicted"/>
<dbReference type="Proteomes" id="UP000727407">
    <property type="component" value="Unassembled WGS sequence"/>
</dbReference>
<gene>
    <name evidence="1" type="ORF">DAT39_020426</name>
</gene>
<accession>A0A8J4TC24</accession>
<organism evidence="1 2">
    <name type="scientific">Clarias magur</name>
    <name type="common">Asian catfish</name>
    <name type="synonym">Macropteronotus magur</name>
    <dbReference type="NCBI Taxonomy" id="1594786"/>
    <lineage>
        <taxon>Eukaryota</taxon>
        <taxon>Metazoa</taxon>
        <taxon>Chordata</taxon>
        <taxon>Craniata</taxon>
        <taxon>Vertebrata</taxon>
        <taxon>Euteleostomi</taxon>
        <taxon>Actinopterygii</taxon>
        <taxon>Neopterygii</taxon>
        <taxon>Teleostei</taxon>
        <taxon>Ostariophysi</taxon>
        <taxon>Siluriformes</taxon>
        <taxon>Clariidae</taxon>
        <taxon>Clarias</taxon>
    </lineage>
</organism>
<dbReference type="EMBL" id="QNUK01000758">
    <property type="protein sequence ID" value="KAF5889868.1"/>
    <property type="molecule type" value="Genomic_DNA"/>
</dbReference>
<dbReference type="OrthoDB" id="27934at2759"/>
<name>A0A8J4TC24_CLAMG</name>
<reference evidence="1" key="1">
    <citation type="submission" date="2020-07" db="EMBL/GenBank/DDBJ databases">
        <title>Clarias magur genome sequencing, assembly and annotation.</title>
        <authorList>
            <person name="Kushwaha B."/>
            <person name="Kumar R."/>
            <person name="Das P."/>
            <person name="Joshi C.G."/>
            <person name="Kumar D."/>
            <person name="Nagpure N.S."/>
            <person name="Pandey M."/>
            <person name="Agarwal S."/>
            <person name="Srivastava S."/>
            <person name="Singh M."/>
            <person name="Sahoo L."/>
            <person name="Jayasankar P."/>
            <person name="Meher P.K."/>
            <person name="Koringa P.G."/>
            <person name="Iquebal M.A."/>
            <person name="Das S.P."/>
            <person name="Bit A."/>
            <person name="Patnaik S."/>
            <person name="Patel N."/>
            <person name="Shah T.M."/>
            <person name="Hinsu A."/>
            <person name="Jena J.K."/>
        </authorList>
    </citation>
    <scope>NUCLEOTIDE SEQUENCE</scope>
    <source>
        <strain evidence="1">CIFAMagur01</strain>
        <tissue evidence="1">Testis</tissue>
    </source>
</reference>
<sequence>MFTNKSNKFKIEAGIREGDTEKFENEIKNMTPEEIISAYKLGEVADYESLLKTEKPTPRVVEADHIPPKSCLKDLHGLINTNPEIKDLLQTKNKALYNLVMGMKNDQNGRHKVCMNALYWDHQSALTSGSSLESQACRELLTRTFANGDVEKAIKLSLIMAHPECSDRIRDSLGIQNHLNTQNPGLEAAGIKKYYKNGFLGVLHEYNKRGVLDQNQRDRLENSVQSFL</sequence>
<comment type="caution">
    <text evidence="1">The sequence shown here is derived from an EMBL/GenBank/DDBJ whole genome shotgun (WGS) entry which is preliminary data.</text>
</comment>
<keyword evidence="2" id="KW-1185">Reference proteome</keyword>
<evidence type="ECO:0000313" key="2">
    <source>
        <dbReference type="Proteomes" id="UP000727407"/>
    </source>
</evidence>
<evidence type="ECO:0000313" key="1">
    <source>
        <dbReference type="EMBL" id="KAF5889868.1"/>
    </source>
</evidence>
<dbReference type="AlphaFoldDB" id="A0A8J4TC24"/>